<protein>
    <submittedName>
        <fullName evidence="1">Uncharacterized protein</fullName>
    </submittedName>
</protein>
<dbReference type="Gene3D" id="1.20.5.340">
    <property type="match status" value="1"/>
</dbReference>
<keyword evidence="2" id="KW-1185">Reference proteome</keyword>
<name>A2ZMM9_ORYSI</name>
<reference evidence="1 2" key="1">
    <citation type="journal article" date="2005" name="PLoS Biol.">
        <title>The genomes of Oryza sativa: a history of duplications.</title>
        <authorList>
            <person name="Yu J."/>
            <person name="Wang J."/>
            <person name="Lin W."/>
            <person name="Li S."/>
            <person name="Li H."/>
            <person name="Zhou J."/>
            <person name="Ni P."/>
            <person name="Dong W."/>
            <person name="Hu S."/>
            <person name="Zeng C."/>
            <person name="Zhang J."/>
            <person name="Zhang Y."/>
            <person name="Li R."/>
            <person name="Xu Z."/>
            <person name="Li S."/>
            <person name="Li X."/>
            <person name="Zheng H."/>
            <person name="Cong L."/>
            <person name="Lin L."/>
            <person name="Yin J."/>
            <person name="Geng J."/>
            <person name="Li G."/>
            <person name="Shi J."/>
            <person name="Liu J."/>
            <person name="Lv H."/>
            <person name="Li J."/>
            <person name="Wang J."/>
            <person name="Deng Y."/>
            <person name="Ran L."/>
            <person name="Shi X."/>
            <person name="Wang X."/>
            <person name="Wu Q."/>
            <person name="Li C."/>
            <person name="Ren X."/>
            <person name="Wang J."/>
            <person name="Wang X."/>
            <person name="Li D."/>
            <person name="Liu D."/>
            <person name="Zhang X."/>
            <person name="Ji Z."/>
            <person name="Zhao W."/>
            <person name="Sun Y."/>
            <person name="Zhang Z."/>
            <person name="Bao J."/>
            <person name="Han Y."/>
            <person name="Dong L."/>
            <person name="Ji J."/>
            <person name="Chen P."/>
            <person name="Wu S."/>
            <person name="Liu J."/>
            <person name="Xiao Y."/>
            <person name="Bu D."/>
            <person name="Tan J."/>
            <person name="Yang L."/>
            <person name="Ye C."/>
            <person name="Zhang J."/>
            <person name="Xu J."/>
            <person name="Zhou Y."/>
            <person name="Yu Y."/>
            <person name="Zhang B."/>
            <person name="Zhuang S."/>
            <person name="Wei H."/>
            <person name="Liu B."/>
            <person name="Lei M."/>
            <person name="Yu H."/>
            <person name="Li Y."/>
            <person name="Xu H."/>
            <person name="Wei S."/>
            <person name="He X."/>
            <person name="Fang L."/>
            <person name="Zhang Z."/>
            <person name="Zhang Y."/>
            <person name="Huang X."/>
            <person name="Su Z."/>
            <person name="Tong W."/>
            <person name="Li J."/>
            <person name="Tong Z."/>
            <person name="Li S."/>
            <person name="Ye J."/>
            <person name="Wang L."/>
            <person name="Fang L."/>
            <person name="Lei T."/>
            <person name="Chen C."/>
            <person name="Chen H."/>
            <person name="Xu Z."/>
            <person name="Li H."/>
            <person name="Huang H."/>
            <person name="Zhang F."/>
            <person name="Xu H."/>
            <person name="Li N."/>
            <person name="Zhao C."/>
            <person name="Li S."/>
            <person name="Dong L."/>
            <person name="Huang Y."/>
            <person name="Li L."/>
            <person name="Xi Y."/>
            <person name="Qi Q."/>
            <person name="Li W."/>
            <person name="Zhang B."/>
            <person name="Hu W."/>
            <person name="Zhang Y."/>
            <person name="Tian X."/>
            <person name="Jiao Y."/>
            <person name="Liang X."/>
            <person name="Jin J."/>
            <person name="Gao L."/>
            <person name="Zheng W."/>
            <person name="Hao B."/>
            <person name="Liu S."/>
            <person name="Wang W."/>
            <person name="Yuan L."/>
            <person name="Cao M."/>
            <person name="McDermott J."/>
            <person name="Samudrala R."/>
            <person name="Wang J."/>
            <person name="Wong G.K."/>
            <person name="Yang H."/>
        </authorList>
    </citation>
    <scope>NUCLEOTIDE SEQUENCE [LARGE SCALE GENOMIC DNA]</scope>
    <source>
        <strain evidence="2">cv. 93-11</strain>
    </source>
</reference>
<dbReference type="Gramene" id="BGIOSGA035851-TA">
    <property type="protein sequence ID" value="BGIOSGA035851-PA"/>
    <property type="gene ID" value="BGIOSGA035851"/>
</dbReference>
<accession>A2ZMM9</accession>
<evidence type="ECO:0000313" key="2">
    <source>
        <dbReference type="Proteomes" id="UP000007015"/>
    </source>
</evidence>
<sequence>MAAAETELGDLNQRVVDLTSNLNNILGSLTKLETWISTVDAGIQGLNKVVEEILARVTKLESSPATATFVAT</sequence>
<gene>
    <name evidence="1" type="ORF">OsI_39085</name>
</gene>
<organism evidence="1 2">
    <name type="scientific">Oryza sativa subsp. indica</name>
    <name type="common">Rice</name>
    <dbReference type="NCBI Taxonomy" id="39946"/>
    <lineage>
        <taxon>Eukaryota</taxon>
        <taxon>Viridiplantae</taxon>
        <taxon>Streptophyta</taxon>
        <taxon>Embryophyta</taxon>
        <taxon>Tracheophyta</taxon>
        <taxon>Spermatophyta</taxon>
        <taxon>Magnoliopsida</taxon>
        <taxon>Liliopsida</taxon>
        <taxon>Poales</taxon>
        <taxon>Poaceae</taxon>
        <taxon>BOP clade</taxon>
        <taxon>Oryzoideae</taxon>
        <taxon>Oryzeae</taxon>
        <taxon>Oryzinae</taxon>
        <taxon>Oryza</taxon>
        <taxon>Oryza sativa</taxon>
    </lineage>
</organism>
<evidence type="ECO:0000313" key="1">
    <source>
        <dbReference type="EMBL" id="EAY83863.1"/>
    </source>
</evidence>
<dbReference type="EMBL" id="CM000137">
    <property type="protein sequence ID" value="EAY83863.1"/>
    <property type="molecule type" value="Genomic_DNA"/>
</dbReference>
<dbReference type="Proteomes" id="UP000007015">
    <property type="component" value="Chromosome 12"/>
</dbReference>
<proteinExistence type="predicted"/>
<dbReference type="AlphaFoldDB" id="A2ZMM9"/>
<dbReference type="HOGENOM" id="CLU_185594_0_0_1"/>